<organism evidence="1 2">
    <name type="scientific">Jeotgalibaca porci</name>
    <dbReference type="NCBI Taxonomy" id="1868793"/>
    <lineage>
        <taxon>Bacteria</taxon>
        <taxon>Bacillati</taxon>
        <taxon>Bacillota</taxon>
        <taxon>Bacilli</taxon>
        <taxon>Lactobacillales</taxon>
        <taxon>Carnobacteriaceae</taxon>
        <taxon>Jeotgalibaca</taxon>
    </lineage>
</organism>
<dbReference type="GeneID" id="94553584"/>
<gene>
    <name evidence="1" type="ORF">G7058_09830</name>
</gene>
<dbReference type="Proteomes" id="UP000501830">
    <property type="component" value="Chromosome"/>
</dbReference>
<accession>A0A6G7WJ67</accession>
<dbReference type="KEGG" id="jpo:G7058_09830"/>
<dbReference type="EMBL" id="CP049889">
    <property type="protein sequence ID" value="QIK52315.1"/>
    <property type="molecule type" value="Genomic_DNA"/>
</dbReference>
<dbReference type="AlphaFoldDB" id="A0A6G7WJ67"/>
<keyword evidence="2" id="KW-1185">Reference proteome</keyword>
<sequence>MDKFDVLLTNLSIKGTYFDVSLYSGHFYLWRNPKEVSIYHWHNLMDHLKLEQLPIYQEPLINQSLFIEERDLAPFLFKTLTFDYPVRDSFIFRHRLYYIDEEGFKVRYPENADTASTLLVKGEFHQLVIGRNDRLILVSQTEGIFEWYMKTLLSWDNTPTFSIELHDNDILQLNEADQPIQLLVFESQKREPYLLKKVPHEKLQLNKTFFNTSLDLHSDDGTQMEILNLFQFLSNEADASKKAMGNPISISKMPPRYLTTLTLNDQVLLIEENTNSLTLRFGLEEYIHLNDYNRYRLFPKSQDYQHHLHLVSQNQVSLFMFHELI</sequence>
<protein>
    <submittedName>
        <fullName evidence="1">Uncharacterized protein</fullName>
    </submittedName>
</protein>
<evidence type="ECO:0000313" key="2">
    <source>
        <dbReference type="Proteomes" id="UP000501830"/>
    </source>
</evidence>
<evidence type="ECO:0000313" key="1">
    <source>
        <dbReference type="EMBL" id="QIK52315.1"/>
    </source>
</evidence>
<dbReference type="RefSeq" id="WP_166063377.1">
    <property type="nucleotide sequence ID" value="NZ_CP049889.1"/>
</dbReference>
<name>A0A6G7WJ67_9LACT</name>
<reference evidence="1 2" key="1">
    <citation type="journal article" date="2017" name="Int. J. Syst. Evol. Microbiol.">
        <title>Jeotgalibaca porci sp. nov. and Jeotgalibaca arthritidis sp. nov., isolated from pigs, and emended description of the genus Jeotgalibaca.</title>
        <authorList>
            <person name="Zamora L."/>
            <person name="Perez-Sancho M."/>
            <person name="Dominguez L."/>
            <person name="Fernandez-Garayzabal J.F."/>
            <person name="Vela A.I."/>
        </authorList>
    </citation>
    <scope>NUCLEOTIDE SEQUENCE [LARGE SCALE GENOMIC DNA]</scope>
    <source>
        <strain evidence="1 2">CCUG 69148</strain>
    </source>
</reference>
<proteinExistence type="predicted"/>